<dbReference type="EMBL" id="MCRJ01000094">
    <property type="protein sequence ID" value="ODN69370.1"/>
    <property type="molecule type" value="Genomic_DNA"/>
</dbReference>
<dbReference type="GO" id="GO:0016987">
    <property type="term" value="F:sigma factor activity"/>
    <property type="evidence" value="ECO:0007669"/>
    <property type="project" value="InterPro"/>
</dbReference>
<dbReference type="PANTHER" id="PTHR32248:SF4">
    <property type="entry name" value="RNA POLYMERASE SIGMA-54 FACTOR"/>
    <property type="match status" value="1"/>
</dbReference>
<protein>
    <submittedName>
        <fullName evidence="2">RNA polymerase sigma-54 factor 2</fullName>
    </submittedName>
</protein>
<sequence length="56" mass="6271">MIDAENPNDVLSDDAIVKALRDAGVDIARRTVAKYREAMRIASSVQRRRQKQALTS</sequence>
<feature type="domain" description="RNA polymerase sigma factor 54 DNA-binding" evidence="1">
    <location>
        <begin position="1"/>
        <end position="49"/>
    </location>
</feature>
<dbReference type="PROSITE" id="PS00718">
    <property type="entry name" value="SIGMA54_2"/>
    <property type="match status" value="1"/>
</dbReference>
<dbReference type="PANTHER" id="PTHR32248">
    <property type="entry name" value="RNA POLYMERASE SIGMA-54 FACTOR"/>
    <property type="match status" value="1"/>
</dbReference>
<comment type="caution">
    <text evidence="2">The sequence shown here is derived from an EMBL/GenBank/DDBJ whole genome shotgun (WGS) entry which is preliminary data.</text>
</comment>
<dbReference type="AlphaFoldDB" id="A0A1E3GZ80"/>
<dbReference type="InterPro" id="IPR000394">
    <property type="entry name" value="RNA_pol_sigma_54"/>
</dbReference>
<dbReference type="Proteomes" id="UP000094622">
    <property type="component" value="Unassembled WGS sequence"/>
</dbReference>
<dbReference type="Gene3D" id="1.10.10.60">
    <property type="entry name" value="Homeodomain-like"/>
    <property type="match status" value="1"/>
</dbReference>
<dbReference type="PATRIC" id="fig|1439726.3.peg.3489"/>
<evidence type="ECO:0000313" key="2">
    <source>
        <dbReference type="EMBL" id="ODN69370.1"/>
    </source>
</evidence>
<dbReference type="PROSITE" id="PS50044">
    <property type="entry name" value="SIGMA54_3"/>
    <property type="match status" value="1"/>
</dbReference>
<gene>
    <name evidence="2" type="primary">rpoN2_1</name>
    <name evidence="2" type="ORF">A6302_03321</name>
</gene>
<dbReference type="InterPro" id="IPR007634">
    <property type="entry name" value="RNA_pol_sigma_54_DNA-bd"/>
</dbReference>
<accession>A0A1E3GZ80</accession>
<evidence type="ECO:0000313" key="3">
    <source>
        <dbReference type="Proteomes" id="UP000094622"/>
    </source>
</evidence>
<name>A0A1E3GZ80_9HYPH</name>
<evidence type="ECO:0000259" key="1">
    <source>
        <dbReference type="Pfam" id="PF04552"/>
    </source>
</evidence>
<dbReference type="Pfam" id="PF04552">
    <property type="entry name" value="Sigma54_DBD"/>
    <property type="match status" value="1"/>
</dbReference>
<proteinExistence type="predicted"/>
<reference evidence="2 3" key="1">
    <citation type="submission" date="2016-07" db="EMBL/GenBank/DDBJ databases">
        <title>Draft Genome Sequence of Methylobrevis pamukkalensis PK2.</title>
        <authorList>
            <person name="Vasilenko O.V."/>
            <person name="Doronina N.V."/>
            <person name="Shmareva M.N."/>
            <person name="Tarlachkov S.V."/>
            <person name="Mustakhimov I."/>
            <person name="Trotsenko Y.A."/>
        </authorList>
    </citation>
    <scope>NUCLEOTIDE SEQUENCE [LARGE SCALE GENOMIC DNA]</scope>
    <source>
        <strain evidence="2 3">PK2</strain>
    </source>
</reference>
<keyword evidence="3" id="KW-1185">Reference proteome</keyword>
<organism evidence="2 3">
    <name type="scientific">Methylobrevis pamukkalensis</name>
    <dbReference type="NCBI Taxonomy" id="1439726"/>
    <lineage>
        <taxon>Bacteria</taxon>
        <taxon>Pseudomonadati</taxon>
        <taxon>Pseudomonadota</taxon>
        <taxon>Alphaproteobacteria</taxon>
        <taxon>Hyphomicrobiales</taxon>
        <taxon>Pleomorphomonadaceae</taxon>
        <taxon>Methylobrevis</taxon>
    </lineage>
</organism>
<dbReference type="GO" id="GO:0001216">
    <property type="term" value="F:DNA-binding transcription activator activity"/>
    <property type="evidence" value="ECO:0007669"/>
    <property type="project" value="InterPro"/>
</dbReference>